<accession>A0A0F9VR81</accession>
<evidence type="ECO:0000313" key="1">
    <source>
        <dbReference type="EMBL" id="KKN75981.1"/>
    </source>
</evidence>
<gene>
    <name evidence="1" type="ORF">LCGC14_0375380</name>
</gene>
<dbReference type="Pfam" id="PF09950">
    <property type="entry name" value="Major_capside"/>
    <property type="match status" value="1"/>
</dbReference>
<reference evidence="1" key="1">
    <citation type="journal article" date="2015" name="Nature">
        <title>Complex archaea that bridge the gap between prokaryotes and eukaryotes.</title>
        <authorList>
            <person name="Spang A."/>
            <person name="Saw J.H."/>
            <person name="Jorgensen S.L."/>
            <person name="Zaremba-Niedzwiedzka K."/>
            <person name="Martijn J."/>
            <person name="Lind A.E."/>
            <person name="van Eijk R."/>
            <person name="Schleper C."/>
            <person name="Guy L."/>
            <person name="Ettema T.J."/>
        </authorList>
    </citation>
    <scope>NUCLEOTIDE SEQUENCE</scope>
</reference>
<evidence type="ECO:0008006" key="2">
    <source>
        <dbReference type="Google" id="ProtNLM"/>
    </source>
</evidence>
<dbReference type="InterPro" id="IPR020049">
    <property type="entry name" value="Major_capsid-like"/>
</dbReference>
<name>A0A0F9VR81_9ZZZZ</name>
<dbReference type="AlphaFoldDB" id="A0A0F9VR81"/>
<dbReference type="PIRSF" id="PIRSF029202">
    <property type="entry name" value="UCP029202"/>
    <property type="match status" value="1"/>
</dbReference>
<organism evidence="1">
    <name type="scientific">marine sediment metagenome</name>
    <dbReference type="NCBI Taxonomy" id="412755"/>
    <lineage>
        <taxon>unclassified sequences</taxon>
        <taxon>metagenomes</taxon>
        <taxon>ecological metagenomes</taxon>
    </lineage>
</organism>
<comment type="caution">
    <text evidence="1">The sequence shown here is derived from an EMBL/GenBank/DDBJ whole genome shotgun (WGS) entry which is preliminary data.</text>
</comment>
<protein>
    <recommendedName>
        <fullName evidence="2">Major capsid protein</fullName>
    </recommendedName>
</protein>
<sequence>MNEEQYIQLVAQQCGIRLDANETAHLLKQLEHVKAQTYDVQHGPNKAKMFIPVDSSADPGAESITYRQWDQFEMAKVIANYADDLPLVDVAVKEFTCPVKSLGSAYQWSIQDLRRAALANSNLDQRRARACRMAIERKIDDIGAFGEPNTGLLGLLNNPNIPITVLPNLGAWPTLTPDQIIENLNAMASAATIATLEAFNNDTMLLDTVSYNHIAQEHIAVDNRMTILKAFLENNPYIRNIDQWTKLNTAGAANIHRSVTYFRDPTVLQFNIPMEFEQFPPQAKSLSFVVPCHARVSCVEVHYPLALTYADIAL</sequence>
<proteinExistence type="predicted"/>
<dbReference type="EMBL" id="LAZR01000301">
    <property type="protein sequence ID" value="KKN75981.1"/>
    <property type="molecule type" value="Genomic_DNA"/>
</dbReference>